<evidence type="ECO:0000313" key="2">
    <source>
        <dbReference type="Proteomes" id="UP001221898"/>
    </source>
</evidence>
<reference evidence="1" key="1">
    <citation type="journal article" date="2023" name="Science">
        <title>Genome structures resolve the early diversification of teleost fishes.</title>
        <authorList>
            <person name="Parey E."/>
            <person name="Louis A."/>
            <person name="Montfort J."/>
            <person name="Bouchez O."/>
            <person name="Roques C."/>
            <person name="Iampietro C."/>
            <person name="Lluch J."/>
            <person name="Castinel A."/>
            <person name="Donnadieu C."/>
            <person name="Desvignes T."/>
            <person name="Floi Bucao C."/>
            <person name="Jouanno E."/>
            <person name="Wen M."/>
            <person name="Mejri S."/>
            <person name="Dirks R."/>
            <person name="Jansen H."/>
            <person name="Henkel C."/>
            <person name="Chen W.J."/>
            <person name="Zahm M."/>
            <person name="Cabau C."/>
            <person name="Klopp C."/>
            <person name="Thompson A.W."/>
            <person name="Robinson-Rechavi M."/>
            <person name="Braasch I."/>
            <person name="Lecointre G."/>
            <person name="Bobe J."/>
            <person name="Postlethwait J.H."/>
            <person name="Berthelot C."/>
            <person name="Roest Crollius H."/>
            <person name="Guiguen Y."/>
        </authorList>
    </citation>
    <scope>NUCLEOTIDE SEQUENCE</scope>
    <source>
        <strain evidence="1">NC1722</strain>
    </source>
</reference>
<organism evidence="1 2">
    <name type="scientific">Aldrovandia affinis</name>
    <dbReference type="NCBI Taxonomy" id="143900"/>
    <lineage>
        <taxon>Eukaryota</taxon>
        <taxon>Metazoa</taxon>
        <taxon>Chordata</taxon>
        <taxon>Craniata</taxon>
        <taxon>Vertebrata</taxon>
        <taxon>Euteleostomi</taxon>
        <taxon>Actinopterygii</taxon>
        <taxon>Neopterygii</taxon>
        <taxon>Teleostei</taxon>
        <taxon>Notacanthiformes</taxon>
        <taxon>Halosauridae</taxon>
        <taxon>Aldrovandia</taxon>
    </lineage>
</organism>
<accession>A0AAD7R7Q4</accession>
<dbReference type="EMBL" id="JAINUG010000460">
    <property type="protein sequence ID" value="KAJ8367677.1"/>
    <property type="molecule type" value="Genomic_DNA"/>
</dbReference>
<keyword evidence="2" id="KW-1185">Reference proteome</keyword>
<comment type="caution">
    <text evidence="1">The sequence shown here is derived from an EMBL/GenBank/DDBJ whole genome shotgun (WGS) entry which is preliminary data.</text>
</comment>
<sequence>MMGKNEGKYDDLIFVVAAQEGTRVSRDGSFLFLCVVAGHVTTMGAEVSLDAVVSDDGQAPVALRADSLLQEGVLPPCGGGACCLPELPAAAKTQGPAVLPSQTSGRRSAGLLSARAQLIDLSGIPAVCVSQLQLQLRGPLTVPQL</sequence>
<proteinExistence type="predicted"/>
<dbReference type="AlphaFoldDB" id="A0AAD7R7Q4"/>
<evidence type="ECO:0000313" key="1">
    <source>
        <dbReference type="EMBL" id="KAJ8367677.1"/>
    </source>
</evidence>
<gene>
    <name evidence="1" type="ORF">AAFF_G00313770</name>
</gene>
<name>A0AAD7R7Q4_9TELE</name>
<dbReference type="Proteomes" id="UP001221898">
    <property type="component" value="Unassembled WGS sequence"/>
</dbReference>
<protein>
    <submittedName>
        <fullName evidence="1">Uncharacterized protein</fullName>
    </submittedName>
</protein>